<proteinExistence type="predicted"/>
<organism evidence="1 2">
    <name type="scientific">Candidatus Treponema excrementipullorum</name>
    <dbReference type="NCBI Taxonomy" id="2838768"/>
    <lineage>
        <taxon>Bacteria</taxon>
        <taxon>Pseudomonadati</taxon>
        <taxon>Spirochaetota</taxon>
        <taxon>Spirochaetia</taxon>
        <taxon>Spirochaetales</taxon>
        <taxon>Treponemataceae</taxon>
        <taxon>Treponema</taxon>
    </lineage>
</organism>
<evidence type="ECO:0000313" key="1">
    <source>
        <dbReference type="EMBL" id="MBU3850960.1"/>
    </source>
</evidence>
<reference evidence="1" key="1">
    <citation type="journal article" date="2021" name="PeerJ">
        <title>Extensive microbial diversity within the chicken gut microbiome revealed by metagenomics and culture.</title>
        <authorList>
            <person name="Gilroy R."/>
            <person name="Ravi A."/>
            <person name="Getino M."/>
            <person name="Pursley I."/>
            <person name="Horton D.L."/>
            <person name="Alikhan N.F."/>
            <person name="Baker D."/>
            <person name="Gharbi K."/>
            <person name="Hall N."/>
            <person name="Watson M."/>
            <person name="Adriaenssens E.M."/>
            <person name="Foster-Nyarko E."/>
            <person name="Jarju S."/>
            <person name="Secka A."/>
            <person name="Antonio M."/>
            <person name="Oren A."/>
            <person name="Chaudhuri R.R."/>
            <person name="La Ragione R."/>
            <person name="Hildebrand F."/>
            <person name="Pallen M.J."/>
        </authorList>
    </citation>
    <scope>NUCLEOTIDE SEQUENCE</scope>
    <source>
        <strain evidence="1">Gambia15-2214</strain>
    </source>
</reference>
<dbReference type="AlphaFoldDB" id="A0A9E2L353"/>
<reference evidence="1" key="2">
    <citation type="submission" date="2021-04" db="EMBL/GenBank/DDBJ databases">
        <authorList>
            <person name="Gilroy R."/>
        </authorList>
    </citation>
    <scope>NUCLEOTIDE SEQUENCE</scope>
    <source>
        <strain evidence="1">Gambia15-2214</strain>
    </source>
</reference>
<dbReference type="InterPro" id="IPR017853">
    <property type="entry name" value="GH"/>
</dbReference>
<comment type="caution">
    <text evidence="1">The sequence shown here is derived from an EMBL/GenBank/DDBJ whole genome shotgun (WGS) entry which is preliminary data.</text>
</comment>
<evidence type="ECO:0000313" key="2">
    <source>
        <dbReference type="Proteomes" id="UP000823914"/>
    </source>
</evidence>
<gene>
    <name evidence="1" type="ORF">IAA16_10370</name>
</gene>
<dbReference type="SUPFAM" id="SSF51445">
    <property type="entry name" value="(Trans)glycosidases"/>
    <property type="match status" value="1"/>
</dbReference>
<dbReference type="PANTHER" id="PTHR31308">
    <property type="match status" value="1"/>
</dbReference>
<accession>A0A9E2L353</accession>
<name>A0A9E2L353_9SPIR</name>
<protein>
    <submittedName>
        <fullName evidence="1">Uncharacterized protein</fullName>
    </submittedName>
</protein>
<sequence length="337" mass="38180">MKFDPIFSFCNGHFLNKEGQPVTCAGKVFDREDIPHLLSLDEAQAEKLFSALKTDNVSFIQWPVTWEAIEPEPETYDEMYLANLRTVLKKAEDFDIYVFIQSVCINWSKALGGLGAPLWTLDAAKITPQDTAESQEKAKNTMFAYFWSGNQIAPDFLIEGDTLQDYLQNRYIEAMKHTARRIKDCVSVLGFNFISQYETGSHPLLTTNTTNFAEECFNPFITKFQEAFQKKHGHYLYLADLIPLHAHKNLATTVQLLWEDEDANDTKKVALLSLSQLGLSSDPDAIKNLPLLQELQQKGVPIFLEIPKDFTLNPAETEKLSGLSYFSMASRVSTLLT</sequence>
<dbReference type="Gene3D" id="3.20.20.80">
    <property type="entry name" value="Glycosidases"/>
    <property type="match status" value="1"/>
</dbReference>
<dbReference type="PANTHER" id="PTHR31308:SF5">
    <property type="entry name" value="ERGOSTERYL-BETA-GLUCOSIDASE"/>
    <property type="match status" value="1"/>
</dbReference>
<dbReference type="EMBL" id="JAHLFV010000237">
    <property type="protein sequence ID" value="MBU3850960.1"/>
    <property type="molecule type" value="Genomic_DNA"/>
</dbReference>
<dbReference type="InterPro" id="IPR052066">
    <property type="entry name" value="Glycosphingolipid_Hydrolases"/>
</dbReference>
<dbReference type="Proteomes" id="UP000823914">
    <property type="component" value="Unassembled WGS sequence"/>
</dbReference>